<dbReference type="OrthoDB" id="2376738at2"/>
<organism evidence="1 2">
    <name type="scientific">Tumebacillus flagellatus</name>
    <dbReference type="NCBI Taxonomy" id="1157490"/>
    <lineage>
        <taxon>Bacteria</taxon>
        <taxon>Bacillati</taxon>
        <taxon>Bacillota</taxon>
        <taxon>Bacilli</taxon>
        <taxon>Bacillales</taxon>
        <taxon>Alicyclobacillaceae</taxon>
        <taxon>Tumebacillus</taxon>
    </lineage>
</organism>
<evidence type="ECO:0000313" key="1">
    <source>
        <dbReference type="EMBL" id="KEO83547.1"/>
    </source>
</evidence>
<dbReference type="STRING" id="1157490.EL26_09025"/>
<dbReference type="RefSeq" id="WP_038086897.1">
    <property type="nucleotide sequence ID" value="NZ_JMIR01000010.1"/>
</dbReference>
<dbReference type="Proteomes" id="UP000027931">
    <property type="component" value="Unassembled WGS sequence"/>
</dbReference>
<comment type="caution">
    <text evidence="1">The sequence shown here is derived from an EMBL/GenBank/DDBJ whole genome shotgun (WGS) entry which is preliminary data.</text>
</comment>
<keyword evidence="2" id="KW-1185">Reference proteome</keyword>
<gene>
    <name evidence="1" type="ORF">EL26_09025</name>
</gene>
<name>A0A074MCD6_9BACL</name>
<sequence length="72" mass="8222">MAFHTSYKVEDGRTLHAKFESRDNRDGFEISLGMYKANLGPITEAVFAQYVERFAGEWSESDDREPEGESSQ</sequence>
<proteinExistence type="predicted"/>
<evidence type="ECO:0000313" key="2">
    <source>
        <dbReference type="Proteomes" id="UP000027931"/>
    </source>
</evidence>
<reference evidence="1 2" key="1">
    <citation type="journal article" date="2013" name="Int. J. Syst. Evol. Microbiol.">
        <title>Tumebacillus flagellatus sp. nov., an alpha-amylase/pullulanase-producing bacterium isolated from cassava wastewater.</title>
        <authorList>
            <person name="Wang Q."/>
            <person name="Xie N."/>
            <person name="Qin Y."/>
            <person name="Shen N."/>
            <person name="Zhu J."/>
            <person name="Mi H."/>
            <person name="Huang R."/>
        </authorList>
    </citation>
    <scope>NUCLEOTIDE SEQUENCE [LARGE SCALE GENOMIC DNA]</scope>
    <source>
        <strain evidence="1 2">GST4</strain>
    </source>
</reference>
<dbReference type="EMBL" id="JMIR01000010">
    <property type="protein sequence ID" value="KEO83547.1"/>
    <property type="molecule type" value="Genomic_DNA"/>
</dbReference>
<dbReference type="AlphaFoldDB" id="A0A074MCD6"/>
<protein>
    <submittedName>
        <fullName evidence="1">Uncharacterized protein</fullName>
    </submittedName>
</protein>
<accession>A0A074MCD6</accession>